<feature type="domain" description="GPI inositol-deacylase PGAP1-like alpha/beta" evidence="2">
    <location>
        <begin position="252"/>
        <end position="305"/>
    </location>
</feature>
<dbReference type="InterPro" id="IPR012908">
    <property type="entry name" value="PGAP1-ab_dom-like"/>
</dbReference>
<dbReference type="InterPro" id="IPR013783">
    <property type="entry name" value="Ig-like_fold"/>
</dbReference>
<protein>
    <submittedName>
        <fullName evidence="3">Uncharacterized protein</fullName>
    </submittedName>
</protein>
<name>A0A564ZH61_9BACT</name>
<dbReference type="Proteomes" id="UP000334340">
    <property type="component" value="Unassembled WGS sequence"/>
</dbReference>
<organism evidence="3 4">
    <name type="scientific">Candidatus Methylomirabilis lanthanidiphila</name>
    <dbReference type="NCBI Taxonomy" id="2211376"/>
    <lineage>
        <taxon>Bacteria</taxon>
        <taxon>Candidatus Methylomirabilota</taxon>
        <taxon>Candidatus Methylomirabilia</taxon>
        <taxon>Candidatus Methylomirabilales</taxon>
        <taxon>Candidatus Methylomirabilaceae</taxon>
        <taxon>Candidatus Methylomirabilis</taxon>
    </lineage>
</organism>
<sequence length="579" mass="63547">MRSVGMDPLSRLIAVFLPGLVAIVLFNPALGEAVELHDSPRAEAIVPASDTPVVISPTQGDQWPLRSRQFIRWSGFISPVVSIEISYNGGADWTSIAITSNTGSYEWIVTERTRLQRCNPTCMIRITDLISVISGSFTIPDGALIPARGSTGAHIDDQPIANTEKLPLILIYGIRLSTIFGYQIGGDEATWDGFLEYFVSQPALLQRFKPYVFFYDSLWSNSITPVFDAGAQLRDALHQKYQDPGPDSFAGKPVAIVAHSMGGLVARSFMQNHWFPDGSQGGERVLRLITLATPHHGTPVANDPLHLFDPDEWGDFVQDLQWDNHKYNPFTADFPLNDWLRELNCIPDSICPTSAGYRTFYEKIFAYAGDSGGTSHPELIAPEEELGLYGYPDNDGVVPVESALFEGRSVEHYEVFSGCDHFEMANGDCGTAGQDLLASIAAALVNGDDPTGPDLTGVWLSLTQRCEGTGEAQECRLKGKVRTRNQGNQKTRKKSYLNFYLSPDNVFDGGDTFLRRVTVDTLKPGKTKSKKLKYKLPTGEDASGKYVIAVVDATGRIAELDETNNVLVFGPIPFPPNSP</sequence>
<dbReference type="EMBL" id="CABIKM010000010">
    <property type="protein sequence ID" value="VUZ84247.1"/>
    <property type="molecule type" value="Genomic_DNA"/>
</dbReference>
<dbReference type="Pfam" id="PF07819">
    <property type="entry name" value="PGAP1"/>
    <property type="match status" value="1"/>
</dbReference>
<dbReference type="GO" id="GO:0016788">
    <property type="term" value="F:hydrolase activity, acting on ester bonds"/>
    <property type="evidence" value="ECO:0007669"/>
    <property type="project" value="InterPro"/>
</dbReference>
<reference evidence="3 4" key="1">
    <citation type="submission" date="2019-07" db="EMBL/GenBank/DDBJ databases">
        <authorList>
            <person name="Cremers G."/>
        </authorList>
    </citation>
    <scope>NUCLEOTIDE SEQUENCE [LARGE SCALE GENOMIC DNA]</scope>
</reference>
<dbReference type="Gene3D" id="2.60.40.10">
    <property type="entry name" value="Immunoglobulins"/>
    <property type="match status" value="1"/>
</dbReference>
<dbReference type="PANTHER" id="PTHR11440">
    <property type="entry name" value="LECITHIN-CHOLESTEROL ACYLTRANSFERASE-RELATED"/>
    <property type="match status" value="1"/>
</dbReference>
<dbReference type="Gene3D" id="3.40.50.1820">
    <property type="entry name" value="alpha/beta hydrolase"/>
    <property type="match status" value="1"/>
</dbReference>
<dbReference type="InterPro" id="IPR029058">
    <property type="entry name" value="AB_hydrolase_fold"/>
</dbReference>
<feature type="domain" description="CARDB" evidence="1">
    <location>
        <begin position="480"/>
        <end position="567"/>
    </location>
</feature>
<dbReference type="InterPro" id="IPR011635">
    <property type="entry name" value="CARDB"/>
</dbReference>
<accession>A0A564ZH61</accession>
<gene>
    <name evidence="3" type="ORF">MELA_00617</name>
</gene>
<keyword evidence="4" id="KW-1185">Reference proteome</keyword>
<evidence type="ECO:0000259" key="2">
    <source>
        <dbReference type="Pfam" id="PF07819"/>
    </source>
</evidence>
<dbReference type="Pfam" id="PF07705">
    <property type="entry name" value="CARDB"/>
    <property type="match status" value="1"/>
</dbReference>
<proteinExistence type="predicted"/>
<evidence type="ECO:0000313" key="4">
    <source>
        <dbReference type="Proteomes" id="UP000334340"/>
    </source>
</evidence>
<evidence type="ECO:0000313" key="3">
    <source>
        <dbReference type="EMBL" id="VUZ84247.1"/>
    </source>
</evidence>
<evidence type="ECO:0000259" key="1">
    <source>
        <dbReference type="Pfam" id="PF07705"/>
    </source>
</evidence>
<dbReference type="SUPFAM" id="SSF53474">
    <property type="entry name" value="alpha/beta-Hydrolases"/>
    <property type="match status" value="1"/>
</dbReference>
<dbReference type="AlphaFoldDB" id="A0A564ZH61"/>